<name>A0ABY7VF45_9GAMM</name>
<proteinExistence type="predicted"/>
<dbReference type="EMBL" id="CP059693">
    <property type="protein sequence ID" value="WDE12007.1"/>
    <property type="molecule type" value="Genomic_DNA"/>
</dbReference>
<dbReference type="Proteomes" id="UP001215231">
    <property type="component" value="Chromosome"/>
</dbReference>
<evidence type="ECO:0000313" key="2">
    <source>
        <dbReference type="Proteomes" id="UP001215231"/>
    </source>
</evidence>
<accession>A0ABY7VF45</accession>
<sequence length="288" mass="32156">MNTLKLRKPFASPATKIYVFNFLSESESGVVRRLQEDMVVAANYSSAKGKLPSEIIGIFDINNTEQCYDAFLKVVIDAEMGQLPLIHLQGHGAKDKGLKCTDGSYLPWPELMSLFEKVVYTTQGELTVIAAACHSFELTKHIKQNAKTPYAFYYGYDQAISLGEMEKDLSSLYRDFIVNKADISGSSLAIRVHSEYDNLEAVRQALLMLTNPEQARAEGLSKSALRKKLALDLPASEARKRFNQIVQSPDLVVAVVNNLFHPSMRRQFILEDIMKYCDGMANGKLTTG</sequence>
<gene>
    <name evidence="1" type="ORF">H3N35_00495</name>
</gene>
<protein>
    <recommendedName>
        <fullName evidence="3">CHAT domain-containing protein</fullName>
    </recommendedName>
</protein>
<organism evidence="1 2">
    <name type="scientific">Thalassomonas haliotis</name>
    <dbReference type="NCBI Taxonomy" id="485448"/>
    <lineage>
        <taxon>Bacteria</taxon>
        <taxon>Pseudomonadati</taxon>
        <taxon>Pseudomonadota</taxon>
        <taxon>Gammaproteobacteria</taxon>
        <taxon>Alteromonadales</taxon>
        <taxon>Colwelliaceae</taxon>
        <taxon>Thalassomonas</taxon>
    </lineage>
</organism>
<dbReference type="RefSeq" id="WP_274052237.1">
    <property type="nucleotide sequence ID" value="NZ_CP059693.1"/>
</dbReference>
<evidence type="ECO:0000313" key="1">
    <source>
        <dbReference type="EMBL" id="WDE12007.1"/>
    </source>
</evidence>
<reference evidence="1 2" key="1">
    <citation type="journal article" date="2022" name="Mar. Drugs">
        <title>Bioassay-Guided Fractionation Leads to the Detection of Cholic Acid Generated by the Rare Thalassomonas sp.</title>
        <authorList>
            <person name="Pheiffer F."/>
            <person name="Schneider Y.K."/>
            <person name="Hansen E.H."/>
            <person name="Andersen J.H."/>
            <person name="Isaksson J."/>
            <person name="Busche T."/>
            <person name="R C."/>
            <person name="Kalinowski J."/>
            <person name="Zyl L.V."/>
            <person name="Trindade M."/>
        </authorList>
    </citation>
    <scope>NUCLEOTIDE SEQUENCE [LARGE SCALE GENOMIC DNA]</scope>
    <source>
        <strain evidence="1 2">A5K-61T</strain>
    </source>
</reference>
<evidence type="ECO:0008006" key="3">
    <source>
        <dbReference type="Google" id="ProtNLM"/>
    </source>
</evidence>
<keyword evidence="2" id="KW-1185">Reference proteome</keyword>